<reference evidence="1 2" key="1">
    <citation type="journal article" date="2015" name="Nature">
        <title>rRNA introns, odd ribosomes, and small enigmatic genomes across a large radiation of phyla.</title>
        <authorList>
            <person name="Brown C.T."/>
            <person name="Hug L.A."/>
            <person name="Thomas B.C."/>
            <person name="Sharon I."/>
            <person name="Castelle C.J."/>
            <person name="Singh A."/>
            <person name="Wilkins M.J."/>
            <person name="Williams K.H."/>
            <person name="Banfield J.F."/>
        </authorList>
    </citation>
    <scope>NUCLEOTIDE SEQUENCE [LARGE SCALE GENOMIC DNA]</scope>
</reference>
<protein>
    <submittedName>
        <fullName evidence="1">Uncharacterized protein</fullName>
    </submittedName>
</protein>
<name>A0A0G1YEA2_9BACT</name>
<evidence type="ECO:0000313" key="1">
    <source>
        <dbReference type="EMBL" id="KKW13287.1"/>
    </source>
</evidence>
<dbReference type="AlphaFoldDB" id="A0A0G1YEA2"/>
<sequence length="439" mass="45385">MTGLNAAGTTTYDLIGLNTSNRLLIGQGGPLQVDVDAAAGTFNVEDGEVTVSGALPKFRFIDTTAGHDDWSFFANASAFQIKNETSGLVALWLNSGGDFLLNGGGVQLCDQTGKLYQLGVAITATAIELNKMDGVTLTFDQINEAALKNAANTFSESQTIKGTGDPSLIIDNDDVGGGSWDIKIGDDAATPAGAWKLIETGGATRFVVDTLARPVRFGANGVMIGSVAVTPAVVGLHLYSESPTVRFESPTAAFNTYDIAAAASFYIKNITANPDRIDFKIADTGVVTIGDQGVTNELIVTPGSGIVVAKDVDATGGFRTALEFEFDQAAGSGATTVAVTQKVTAGTALYYIFPYRAGSLVGISASKEPATSGGTAVFTVYKNNVATALAVTIADGQNNLSTTAAKDSIAMATNNYITVKVVNNGTSAINAVVHVWLEC</sequence>
<accession>A0A0G1YEA2</accession>
<proteinExistence type="predicted"/>
<comment type="caution">
    <text evidence="1">The sequence shown here is derived from an EMBL/GenBank/DDBJ whole genome shotgun (WGS) entry which is preliminary data.</text>
</comment>
<evidence type="ECO:0000313" key="2">
    <source>
        <dbReference type="Proteomes" id="UP000034588"/>
    </source>
</evidence>
<dbReference type="EMBL" id="LCQD01000003">
    <property type="protein sequence ID" value="KKW13287.1"/>
    <property type="molecule type" value="Genomic_DNA"/>
</dbReference>
<organism evidence="1 2">
    <name type="scientific">Candidatus Gottesmanbacteria bacterium GW2011_GWB1_49_7</name>
    <dbReference type="NCBI Taxonomy" id="1618448"/>
    <lineage>
        <taxon>Bacteria</taxon>
        <taxon>Candidatus Gottesmaniibacteriota</taxon>
    </lineage>
</organism>
<gene>
    <name evidence="1" type="ORF">UY48_C0003G0109</name>
</gene>
<dbReference type="Proteomes" id="UP000034588">
    <property type="component" value="Unassembled WGS sequence"/>
</dbReference>